<evidence type="ECO:0000313" key="1">
    <source>
        <dbReference type="EMBL" id="KEF31890.1"/>
    </source>
</evidence>
<comment type="caution">
    <text evidence="1">The sequence shown here is derived from an EMBL/GenBank/DDBJ whole genome shotgun (WGS) entry which is preliminary data.</text>
</comment>
<reference evidence="1 2" key="1">
    <citation type="submission" date="2012-12" db="EMBL/GenBank/DDBJ databases">
        <title>Genome assembly of Marinobacter sp. AK21.</title>
        <authorList>
            <person name="Khatri I."/>
            <person name="Kumar R."/>
            <person name="Vaidya B."/>
            <person name="Subramanian S."/>
            <person name="Pinnaka A."/>
        </authorList>
    </citation>
    <scope>NUCLEOTIDE SEQUENCE [LARGE SCALE GENOMIC DNA]</scope>
    <source>
        <strain evidence="1 2">AK21</strain>
    </source>
</reference>
<name>A0A072NFK3_9GAMM</name>
<proteinExistence type="predicted"/>
<sequence>MAEQSIQGCIHSVFWGGLADCSHSEAVTKRTDLSPFHAYRNNV</sequence>
<protein>
    <submittedName>
        <fullName evidence="1">Uncharacterized protein</fullName>
    </submittedName>
</protein>
<organism evidence="1 2">
    <name type="scientific">Marinobacter nitratireducens</name>
    <dbReference type="NCBI Taxonomy" id="1137280"/>
    <lineage>
        <taxon>Bacteria</taxon>
        <taxon>Pseudomonadati</taxon>
        <taxon>Pseudomonadota</taxon>
        <taxon>Gammaproteobacteria</taxon>
        <taxon>Pseudomonadales</taxon>
        <taxon>Marinobacteraceae</taxon>
        <taxon>Marinobacter</taxon>
    </lineage>
</organism>
<keyword evidence="2" id="KW-1185">Reference proteome</keyword>
<accession>A0A072NFK3</accession>
<dbReference type="STRING" id="1137280.D777_01576"/>
<dbReference type="AlphaFoldDB" id="A0A072NFK3"/>
<evidence type="ECO:0000313" key="2">
    <source>
        <dbReference type="Proteomes" id="UP000035057"/>
    </source>
</evidence>
<dbReference type="EMBL" id="ANIE01000004">
    <property type="protein sequence ID" value="KEF31890.1"/>
    <property type="molecule type" value="Genomic_DNA"/>
</dbReference>
<gene>
    <name evidence="1" type="ORF">D777_01576</name>
</gene>
<dbReference type="Proteomes" id="UP000035057">
    <property type="component" value="Unassembled WGS sequence"/>
</dbReference>